<dbReference type="Proteomes" id="UP000008281">
    <property type="component" value="Unassembled WGS sequence"/>
</dbReference>
<organism evidence="2">
    <name type="scientific">Caenorhabditis remanei</name>
    <name type="common">Caenorhabditis vulgaris</name>
    <dbReference type="NCBI Taxonomy" id="31234"/>
    <lineage>
        <taxon>Eukaryota</taxon>
        <taxon>Metazoa</taxon>
        <taxon>Ecdysozoa</taxon>
        <taxon>Nematoda</taxon>
        <taxon>Chromadorea</taxon>
        <taxon>Rhabditida</taxon>
        <taxon>Rhabditina</taxon>
        <taxon>Rhabditomorpha</taxon>
        <taxon>Rhabditoidea</taxon>
        <taxon>Rhabditidae</taxon>
        <taxon>Peloderinae</taxon>
        <taxon>Caenorhabditis</taxon>
    </lineage>
</organism>
<gene>
    <name evidence="1" type="ORF">CRE_16471</name>
</gene>
<reference evidence="1" key="1">
    <citation type="submission" date="2007-07" db="EMBL/GenBank/DDBJ databases">
        <title>PCAP assembly of the Caenorhabditis remanei genome.</title>
        <authorList>
            <consortium name="The Caenorhabditis remanei Sequencing Consortium"/>
            <person name="Wilson R.K."/>
        </authorList>
    </citation>
    <scope>NUCLEOTIDE SEQUENCE [LARGE SCALE GENOMIC DNA]</scope>
    <source>
        <strain evidence="1">PB4641</strain>
    </source>
</reference>
<dbReference type="HOGENOM" id="CLU_2998445_0_0_1"/>
<evidence type="ECO:0000313" key="2">
    <source>
        <dbReference type="Proteomes" id="UP000008281"/>
    </source>
</evidence>
<keyword evidence="2" id="KW-1185">Reference proteome</keyword>
<protein>
    <submittedName>
        <fullName evidence="1">Uncharacterized protein</fullName>
    </submittedName>
</protein>
<dbReference type="EMBL" id="DS268712">
    <property type="protein sequence ID" value="EFO99320.1"/>
    <property type="molecule type" value="Genomic_DNA"/>
</dbReference>
<proteinExistence type="predicted"/>
<dbReference type="AlphaFoldDB" id="E3NIS3"/>
<accession>E3NIS3</accession>
<dbReference type="InParanoid" id="E3NIS3"/>
<evidence type="ECO:0000313" key="1">
    <source>
        <dbReference type="EMBL" id="EFO99320.1"/>
    </source>
</evidence>
<sequence>MAPFQFYKLQYLAQFLVLQHMKPGEVFYLTSLSASIKNMAKRMRWCEQSPRSGCLCT</sequence>
<name>E3NIS3_CAERE</name>